<dbReference type="InterPro" id="IPR036621">
    <property type="entry name" value="Anticodon-bd_dom_sf"/>
</dbReference>
<comment type="subunit">
    <text evidence="2 14">Homodimer.</text>
</comment>
<dbReference type="GO" id="GO:0005524">
    <property type="term" value="F:ATP binding"/>
    <property type="evidence" value="ECO:0007669"/>
    <property type="project" value="UniProtKB-UniRule"/>
</dbReference>
<feature type="region of interest" description="Disordered" evidence="15">
    <location>
        <begin position="1"/>
        <end position="21"/>
    </location>
</feature>
<dbReference type="InterPro" id="IPR002314">
    <property type="entry name" value="aa-tRNA-synt_IIb"/>
</dbReference>
<comment type="cofactor">
    <cofactor evidence="14">
        <name>Zn(2+)</name>
        <dbReference type="ChEBI" id="CHEBI:29105"/>
    </cofactor>
    <text evidence="14">Binds 1 zinc ion per subunit.</text>
</comment>
<organism evidence="18 19">
    <name type="scientific">Rhodopseudomonas palustris</name>
    <dbReference type="NCBI Taxonomy" id="1076"/>
    <lineage>
        <taxon>Bacteria</taxon>
        <taxon>Pseudomonadati</taxon>
        <taxon>Pseudomonadota</taxon>
        <taxon>Alphaproteobacteria</taxon>
        <taxon>Hyphomicrobiales</taxon>
        <taxon>Nitrobacteraceae</taxon>
        <taxon>Rhodopseudomonas</taxon>
    </lineage>
</organism>
<feature type="binding site" evidence="14">
    <location>
        <position position="378"/>
    </location>
    <ligand>
        <name>Zn(2+)</name>
        <dbReference type="ChEBI" id="CHEBI:29105"/>
        <note>catalytic</note>
    </ligand>
</feature>
<dbReference type="HAMAP" id="MF_00184">
    <property type="entry name" value="Thr_tRNA_synth"/>
    <property type="match status" value="1"/>
</dbReference>
<keyword evidence="7 14" id="KW-0547">Nucleotide-binding</keyword>
<dbReference type="CDD" id="cd00771">
    <property type="entry name" value="ThrRS_core"/>
    <property type="match status" value="1"/>
</dbReference>
<dbReference type="CDD" id="cd01667">
    <property type="entry name" value="TGS_ThrRS"/>
    <property type="match status" value="1"/>
</dbReference>
<dbReference type="PROSITE" id="PS51880">
    <property type="entry name" value="TGS"/>
    <property type="match status" value="1"/>
</dbReference>
<comment type="catalytic activity">
    <reaction evidence="13 14">
        <text>tRNA(Thr) + L-threonine + ATP = L-threonyl-tRNA(Thr) + AMP + diphosphate + H(+)</text>
        <dbReference type="Rhea" id="RHEA:24624"/>
        <dbReference type="Rhea" id="RHEA-COMP:9670"/>
        <dbReference type="Rhea" id="RHEA-COMP:9704"/>
        <dbReference type="ChEBI" id="CHEBI:15378"/>
        <dbReference type="ChEBI" id="CHEBI:30616"/>
        <dbReference type="ChEBI" id="CHEBI:33019"/>
        <dbReference type="ChEBI" id="CHEBI:57926"/>
        <dbReference type="ChEBI" id="CHEBI:78442"/>
        <dbReference type="ChEBI" id="CHEBI:78534"/>
        <dbReference type="ChEBI" id="CHEBI:456215"/>
        <dbReference type="EC" id="6.1.1.3"/>
    </reaction>
</comment>
<evidence type="ECO:0000259" key="16">
    <source>
        <dbReference type="PROSITE" id="PS50862"/>
    </source>
</evidence>
<dbReference type="NCBIfam" id="TIGR00418">
    <property type="entry name" value="thrS"/>
    <property type="match status" value="1"/>
</dbReference>
<keyword evidence="8 14" id="KW-0862">Zinc</keyword>
<comment type="caution">
    <text evidence="18">The sequence shown here is derived from an EMBL/GenBank/DDBJ whole genome shotgun (WGS) entry which is preliminary data.</text>
</comment>
<dbReference type="Pfam" id="PF00587">
    <property type="entry name" value="tRNA-synt_2b"/>
    <property type="match status" value="1"/>
</dbReference>
<dbReference type="PRINTS" id="PR01047">
    <property type="entry name" value="TRNASYNTHTHR"/>
</dbReference>
<dbReference type="Proteomes" id="UP000782519">
    <property type="component" value="Unassembled WGS sequence"/>
</dbReference>
<dbReference type="PROSITE" id="PS50862">
    <property type="entry name" value="AA_TRNA_LIGASE_II"/>
    <property type="match status" value="1"/>
</dbReference>
<evidence type="ECO:0000256" key="9">
    <source>
        <dbReference type="ARBA" id="ARBA00022840"/>
    </source>
</evidence>
<evidence type="ECO:0000256" key="15">
    <source>
        <dbReference type="SAM" id="MobiDB-lite"/>
    </source>
</evidence>
<dbReference type="InterPro" id="IPR047246">
    <property type="entry name" value="ThrRS_anticodon"/>
</dbReference>
<dbReference type="GO" id="GO:0004829">
    <property type="term" value="F:threonine-tRNA ligase activity"/>
    <property type="evidence" value="ECO:0007669"/>
    <property type="project" value="UniProtKB-UniRule"/>
</dbReference>
<dbReference type="InterPro" id="IPR012676">
    <property type="entry name" value="TGS-like"/>
</dbReference>
<dbReference type="GO" id="GO:0006435">
    <property type="term" value="P:threonyl-tRNA aminoacylation"/>
    <property type="evidence" value="ECO:0007669"/>
    <property type="project" value="UniProtKB-UniRule"/>
</dbReference>
<dbReference type="GO" id="GO:0005829">
    <property type="term" value="C:cytosol"/>
    <property type="evidence" value="ECO:0007669"/>
    <property type="project" value="TreeGrafter"/>
</dbReference>
<protein>
    <recommendedName>
        <fullName evidence="14">Threonine--tRNA ligase</fullName>
        <ecNumber evidence="14">6.1.1.3</ecNumber>
    </recommendedName>
    <alternativeName>
        <fullName evidence="14">Threonyl-tRNA synthetase</fullName>
        <shortName evidence="14">ThrRS</shortName>
    </alternativeName>
</protein>
<reference evidence="18" key="1">
    <citation type="submission" date="2020-07" db="EMBL/GenBank/DDBJ databases">
        <title>Huge and variable diversity of episymbiotic CPR bacteria and DPANN archaea in groundwater ecosystems.</title>
        <authorList>
            <person name="He C.Y."/>
            <person name="Keren R."/>
            <person name="Whittaker M."/>
            <person name="Farag I.F."/>
            <person name="Doudna J."/>
            <person name="Cate J.H.D."/>
            <person name="Banfield J.F."/>
        </authorList>
    </citation>
    <scope>NUCLEOTIDE SEQUENCE</scope>
    <source>
        <strain evidence="18">NC_groundwater_1818_Pr3_B-0.1um_66_35</strain>
    </source>
</reference>
<evidence type="ECO:0000256" key="10">
    <source>
        <dbReference type="ARBA" id="ARBA00022884"/>
    </source>
</evidence>
<dbReference type="Pfam" id="PF07973">
    <property type="entry name" value="tRNA_SAD"/>
    <property type="match status" value="1"/>
</dbReference>
<dbReference type="FunFam" id="3.30.54.20:FF:000002">
    <property type="entry name" value="Threonine--tRNA ligase"/>
    <property type="match status" value="1"/>
</dbReference>
<accession>A0A933RU16</accession>
<evidence type="ECO:0000256" key="2">
    <source>
        <dbReference type="ARBA" id="ARBA00011738"/>
    </source>
</evidence>
<dbReference type="SUPFAM" id="SSF55681">
    <property type="entry name" value="Class II aaRS and biotin synthetases"/>
    <property type="match status" value="1"/>
</dbReference>
<evidence type="ECO:0000256" key="8">
    <source>
        <dbReference type="ARBA" id="ARBA00022833"/>
    </source>
</evidence>
<dbReference type="SUPFAM" id="SSF52954">
    <property type="entry name" value="Class II aaRS ABD-related"/>
    <property type="match status" value="1"/>
</dbReference>
<comment type="similarity">
    <text evidence="1 14">Belongs to the class-II aminoacyl-tRNA synthetase family.</text>
</comment>
<dbReference type="InterPro" id="IPR018163">
    <property type="entry name" value="Thr/Ala-tRNA-synth_IIc_edit"/>
</dbReference>
<dbReference type="Gene3D" id="3.40.50.800">
    <property type="entry name" value="Anticodon-binding domain"/>
    <property type="match status" value="1"/>
</dbReference>
<feature type="binding site" evidence="14">
    <location>
        <position position="429"/>
    </location>
    <ligand>
        <name>Zn(2+)</name>
        <dbReference type="ChEBI" id="CHEBI:29105"/>
        <note>catalytic</note>
    </ligand>
</feature>
<sequence>MTDKPASDKNSADKSAADKGAGSSFQFTLSNLKPAVNAAQITVTFPDGKTRDYPRGTTGLEIAKGISPSLAKRTVAMALNGVLTDLADGIEENAAIDFVARDDARALELIRHDCAHVLAEAVQSLWPGTQVTIGPTIENGFYYDFFRNEPFTPEDFAAIEKRMREIIQRDKPFTKEIWTRDQTKQVFADNGEMFKVELVDAIPADQTIKIYKQGDWFDLCRGPHMTSTGKIGTAFKLMKVAGAYWRGDSNNPMLTRIYGTAFAKQEDLDAYLKQIEEAEKRDHRRLGRELDLFHFQEEGPGVVFWHAKGWSIFQSLVAYMRRRLAGAYDEVNAPQILDKVLWETSGHWDWYRENMFAAQSAGEDAEDKRWFALKPMNCPGHVQIFKHGLKSYRDLPLRMAEFGVVHRYEPSGAMHGLMRVRGFTQDDAHVFCTEAQLADECLKINDLILSTYSDFGFEGELSVKLSTRPDKRVGTDEMWDHAERVMATVLSEIKAQGSNRIKTEINPGEGAFYGPKFEYVLRDAIGRDWQCGTTQVDFNLPERFGAFYIDADGAKKAPVMVHRAICGSMERFIGILIEHFAGNFPLWLAPVQVVVTTITSEGDDYAQKVLAALRKAGLRADIDLRNEKINFKVREHSLAKVPALLVVGKKEAETHSVSVRRLGSERQTVMSTDEAIAALVDEATPPDVRRMRGETAAAAE</sequence>
<evidence type="ECO:0000256" key="3">
    <source>
        <dbReference type="ARBA" id="ARBA00022490"/>
    </source>
</evidence>
<feature type="compositionally biased region" description="Basic and acidic residues" evidence="15">
    <location>
        <begin position="1"/>
        <end position="17"/>
    </location>
</feature>
<evidence type="ECO:0000256" key="1">
    <source>
        <dbReference type="ARBA" id="ARBA00008226"/>
    </source>
</evidence>
<evidence type="ECO:0000256" key="6">
    <source>
        <dbReference type="ARBA" id="ARBA00022723"/>
    </source>
</evidence>
<keyword evidence="11 14" id="KW-0648">Protein biosynthesis</keyword>
<dbReference type="AlphaFoldDB" id="A0A933RU16"/>
<keyword evidence="4 14" id="KW-0820">tRNA-binding</keyword>
<evidence type="ECO:0000313" key="19">
    <source>
        <dbReference type="Proteomes" id="UP000782519"/>
    </source>
</evidence>
<dbReference type="InterPro" id="IPR012947">
    <property type="entry name" value="tRNA_SAD"/>
</dbReference>
<evidence type="ECO:0000259" key="17">
    <source>
        <dbReference type="PROSITE" id="PS51880"/>
    </source>
</evidence>
<keyword evidence="12 14" id="KW-0030">Aminoacyl-tRNA synthetase</keyword>
<dbReference type="Gene3D" id="3.30.930.10">
    <property type="entry name" value="Bira Bifunctional Protein, Domain 2"/>
    <property type="match status" value="1"/>
</dbReference>
<keyword evidence="10 14" id="KW-0694">RNA-binding</keyword>
<dbReference type="InterPro" id="IPR002320">
    <property type="entry name" value="Thr-tRNA-ligase_IIa"/>
</dbReference>
<dbReference type="PANTHER" id="PTHR11451:SF44">
    <property type="entry name" value="THREONINE--TRNA LIGASE, CHLOROPLASTIC_MITOCHONDRIAL 2"/>
    <property type="match status" value="1"/>
</dbReference>
<dbReference type="InterPro" id="IPR004095">
    <property type="entry name" value="TGS"/>
</dbReference>
<dbReference type="SUPFAM" id="SSF81271">
    <property type="entry name" value="TGS-like"/>
    <property type="match status" value="1"/>
</dbReference>
<dbReference type="Gene3D" id="3.30.54.20">
    <property type="match status" value="1"/>
</dbReference>
<dbReference type="Pfam" id="PF03129">
    <property type="entry name" value="HGTP_anticodon"/>
    <property type="match status" value="1"/>
</dbReference>
<dbReference type="GO" id="GO:0046872">
    <property type="term" value="F:metal ion binding"/>
    <property type="evidence" value="ECO:0007669"/>
    <property type="project" value="UniProtKB-KW"/>
</dbReference>
<comment type="subcellular location">
    <subcellularLocation>
        <location evidence="14">Cytoplasm</location>
    </subcellularLocation>
</comment>
<evidence type="ECO:0000256" key="4">
    <source>
        <dbReference type="ARBA" id="ARBA00022555"/>
    </source>
</evidence>
<dbReference type="FunFam" id="3.30.930.10:FF:000002">
    <property type="entry name" value="Threonine--tRNA ligase"/>
    <property type="match status" value="1"/>
</dbReference>
<evidence type="ECO:0000256" key="5">
    <source>
        <dbReference type="ARBA" id="ARBA00022598"/>
    </source>
</evidence>
<dbReference type="EC" id="6.1.1.3" evidence="14"/>
<dbReference type="Gene3D" id="3.10.20.30">
    <property type="match status" value="1"/>
</dbReference>
<dbReference type="Gene3D" id="3.30.980.10">
    <property type="entry name" value="Threonyl-trna Synthetase, Chain A, domain 2"/>
    <property type="match status" value="1"/>
</dbReference>
<evidence type="ECO:0000256" key="14">
    <source>
        <dbReference type="HAMAP-Rule" id="MF_00184"/>
    </source>
</evidence>
<dbReference type="InterPro" id="IPR045864">
    <property type="entry name" value="aa-tRNA-synth_II/BPL/LPL"/>
</dbReference>
<feature type="domain" description="TGS" evidence="17">
    <location>
        <begin position="37"/>
        <end position="100"/>
    </location>
</feature>
<gene>
    <name evidence="14 18" type="primary">thrS</name>
    <name evidence="18" type="ORF">HZA66_02370</name>
</gene>
<evidence type="ECO:0000256" key="13">
    <source>
        <dbReference type="ARBA" id="ARBA00049515"/>
    </source>
</evidence>
<feature type="binding site" evidence="14">
    <location>
        <position position="562"/>
    </location>
    <ligand>
        <name>Zn(2+)</name>
        <dbReference type="ChEBI" id="CHEBI:29105"/>
        <note>catalytic</note>
    </ligand>
</feature>
<evidence type="ECO:0000256" key="12">
    <source>
        <dbReference type="ARBA" id="ARBA00023146"/>
    </source>
</evidence>
<name>A0A933RU16_RHOPL</name>
<evidence type="ECO:0000256" key="7">
    <source>
        <dbReference type="ARBA" id="ARBA00022741"/>
    </source>
</evidence>
<proteinExistence type="inferred from homology"/>
<keyword evidence="6 14" id="KW-0479">Metal-binding</keyword>
<dbReference type="InterPro" id="IPR004154">
    <property type="entry name" value="Anticodon-bd"/>
</dbReference>
<dbReference type="FunFam" id="3.30.980.10:FF:000005">
    <property type="entry name" value="Threonyl-tRNA synthetase, mitochondrial"/>
    <property type="match status" value="1"/>
</dbReference>
<keyword evidence="9 14" id="KW-0067">ATP-binding</keyword>
<dbReference type="SMART" id="SM00863">
    <property type="entry name" value="tRNA_SAD"/>
    <property type="match status" value="1"/>
</dbReference>
<dbReference type="GO" id="GO:0000049">
    <property type="term" value="F:tRNA binding"/>
    <property type="evidence" value="ECO:0007669"/>
    <property type="project" value="UniProtKB-KW"/>
</dbReference>
<dbReference type="InterPro" id="IPR012675">
    <property type="entry name" value="Beta-grasp_dom_sf"/>
</dbReference>
<dbReference type="PANTHER" id="PTHR11451">
    <property type="entry name" value="THREONINE-TRNA LIGASE"/>
    <property type="match status" value="1"/>
</dbReference>
<dbReference type="Pfam" id="PF02824">
    <property type="entry name" value="TGS"/>
    <property type="match status" value="1"/>
</dbReference>
<evidence type="ECO:0000313" key="18">
    <source>
        <dbReference type="EMBL" id="MBI5128265.1"/>
    </source>
</evidence>
<dbReference type="EMBL" id="JACRJB010000007">
    <property type="protein sequence ID" value="MBI5128265.1"/>
    <property type="molecule type" value="Genomic_DNA"/>
</dbReference>
<keyword evidence="5 14" id="KW-0436">Ligase</keyword>
<dbReference type="FunFam" id="3.40.50.800:FF:000001">
    <property type="entry name" value="Threonine--tRNA ligase"/>
    <property type="match status" value="1"/>
</dbReference>
<feature type="domain" description="Aminoacyl-transfer RNA synthetases class-II family profile" evidence="16">
    <location>
        <begin position="312"/>
        <end position="585"/>
    </location>
</feature>
<dbReference type="CDD" id="cd00860">
    <property type="entry name" value="ThrRS_anticodon"/>
    <property type="match status" value="1"/>
</dbReference>
<dbReference type="InterPro" id="IPR006195">
    <property type="entry name" value="aa-tRNA-synth_II"/>
</dbReference>
<dbReference type="SUPFAM" id="SSF55186">
    <property type="entry name" value="ThrRS/AlaRS common domain"/>
    <property type="match status" value="1"/>
</dbReference>
<keyword evidence="3 14" id="KW-0963">Cytoplasm</keyword>
<evidence type="ECO:0000256" key="11">
    <source>
        <dbReference type="ARBA" id="ARBA00022917"/>
    </source>
</evidence>
<comment type="caution">
    <text evidence="14">Lacks conserved residue(s) required for the propagation of feature annotation.</text>
</comment>
<dbReference type="InterPro" id="IPR033728">
    <property type="entry name" value="ThrRS_core"/>
</dbReference>